<dbReference type="OrthoDB" id="9812372at2"/>
<dbReference type="InterPro" id="IPR052029">
    <property type="entry name" value="PpiD_chaperone"/>
</dbReference>
<evidence type="ECO:0000256" key="2">
    <source>
        <dbReference type="ARBA" id="ARBA00022475"/>
    </source>
</evidence>
<dbReference type="GO" id="GO:0005886">
    <property type="term" value="C:plasma membrane"/>
    <property type="evidence" value="ECO:0007669"/>
    <property type="project" value="UniProtKB-SubCell"/>
</dbReference>
<evidence type="ECO:0000256" key="3">
    <source>
        <dbReference type="ARBA" id="ARBA00022519"/>
    </source>
</evidence>
<dbReference type="STRING" id="1121899.GCA_000430025_01513"/>
<proteinExistence type="inferred from homology"/>
<dbReference type="RefSeq" id="WP_026979979.1">
    <property type="nucleotide sequence ID" value="NZ_AUCZ01000007.1"/>
</dbReference>
<dbReference type="PANTHER" id="PTHR47529:SF1">
    <property type="entry name" value="PERIPLASMIC CHAPERONE PPID"/>
    <property type="match status" value="1"/>
</dbReference>
<accession>A0A0A2MGE1</accession>
<keyword evidence="4 12" id="KW-0812">Transmembrane</keyword>
<organism evidence="14 15">
    <name type="scientific">Flavobacterium suncheonense GH29-5 = DSM 17707</name>
    <dbReference type="NCBI Taxonomy" id="1121899"/>
    <lineage>
        <taxon>Bacteria</taxon>
        <taxon>Pseudomonadati</taxon>
        <taxon>Bacteroidota</taxon>
        <taxon>Flavobacteriia</taxon>
        <taxon>Flavobacteriales</taxon>
        <taxon>Flavobacteriaceae</taxon>
        <taxon>Flavobacterium</taxon>
    </lineage>
</organism>
<dbReference type="InterPro" id="IPR046357">
    <property type="entry name" value="PPIase_dom_sf"/>
</dbReference>
<evidence type="ECO:0000256" key="11">
    <source>
        <dbReference type="PROSITE-ProRule" id="PRU00278"/>
    </source>
</evidence>
<evidence type="ECO:0000256" key="12">
    <source>
        <dbReference type="SAM" id="Phobius"/>
    </source>
</evidence>
<comment type="subcellular location">
    <subcellularLocation>
        <location evidence="1">Cell inner membrane</location>
        <topology evidence="1">Single-pass type II membrane protein</topology>
        <orientation evidence="1">Periplasmic side</orientation>
    </subcellularLocation>
</comment>
<dbReference type="Proteomes" id="UP000030121">
    <property type="component" value="Unassembled WGS sequence"/>
</dbReference>
<evidence type="ECO:0000256" key="5">
    <source>
        <dbReference type="ARBA" id="ARBA00022989"/>
    </source>
</evidence>
<keyword evidence="2" id="KW-1003">Cell membrane</keyword>
<dbReference type="PANTHER" id="PTHR47529">
    <property type="entry name" value="PEPTIDYL-PROLYL CIS-TRANS ISOMERASE D"/>
    <property type="match status" value="1"/>
</dbReference>
<keyword evidence="6 12" id="KW-0472">Membrane</keyword>
<dbReference type="InterPro" id="IPR000297">
    <property type="entry name" value="PPIase_PpiC"/>
</dbReference>
<evidence type="ECO:0000256" key="1">
    <source>
        <dbReference type="ARBA" id="ARBA00004382"/>
    </source>
</evidence>
<dbReference type="GO" id="GO:0003755">
    <property type="term" value="F:peptidyl-prolyl cis-trans isomerase activity"/>
    <property type="evidence" value="ECO:0007669"/>
    <property type="project" value="UniProtKB-KW"/>
</dbReference>
<dbReference type="eggNOG" id="COG0760">
    <property type="taxonomic scope" value="Bacteria"/>
</dbReference>
<feature type="transmembrane region" description="Helical" evidence="12">
    <location>
        <begin position="12"/>
        <end position="31"/>
    </location>
</feature>
<name>A0A0A2MGE1_9FLAO</name>
<protein>
    <recommendedName>
        <fullName evidence="9">Periplasmic chaperone PpiD</fullName>
    </recommendedName>
    <alternativeName>
        <fullName evidence="10">Periplasmic folding chaperone</fullName>
    </alternativeName>
</protein>
<dbReference type="Pfam" id="PF13623">
    <property type="entry name" value="SurA_N_2"/>
    <property type="match status" value="1"/>
</dbReference>
<keyword evidence="11" id="KW-0697">Rotamase</keyword>
<dbReference type="InterPro" id="IPR027304">
    <property type="entry name" value="Trigger_fact/SurA_dom_sf"/>
</dbReference>
<comment type="similarity">
    <text evidence="8">Belongs to the PpiD chaperone family.</text>
</comment>
<keyword evidence="15" id="KW-1185">Reference proteome</keyword>
<dbReference type="PROSITE" id="PS50198">
    <property type="entry name" value="PPIC_PPIASE_2"/>
    <property type="match status" value="1"/>
</dbReference>
<reference evidence="14 15" key="1">
    <citation type="submission" date="2013-09" db="EMBL/GenBank/DDBJ databases">
        <authorList>
            <person name="Zeng Z."/>
            <person name="Chen C."/>
        </authorList>
    </citation>
    <scope>NUCLEOTIDE SEQUENCE [LARGE SCALE GENOMIC DNA]</scope>
    <source>
        <strain evidence="14 15">GH29-5</strain>
    </source>
</reference>
<evidence type="ECO:0000256" key="7">
    <source>
        <dbReference type="ARBA" id="ARBA00023186"/>
    </source>
</evidence>
<keyword evidence="11 14" id="KW-0413">Isomerase</keyword>
<evidence type="ECO:0000313" key="14">
    <source>
        <dbReference type="EMBL" id="KGO90528.1"/>
    </source>
</evidence>
<keyword evidence="3" id="KW-0997">Cell inner membrane</keyword>
<dbReference type="EMBL" id="JRLW01000002">
    <property type="protein sequence ID" value="KGO90528.1"/>
    <property type="molecule type" value="Genomic_DNA"/>
</dbReference>
<evidence type="ECO:0000256" key="4">
    <source>
        <dbReference type="ARBA" id="ARBA00022692"/>
    </source>
</evidence>
<evidence type="ECO:0000256" key="9">
    <source>
        <dbReference type="ARBA" id="ARBA00040743"/>
    </source>
</evidence>
<comment type="caution">
    <text evidence="14">The sequence shown here is derived from an EMBL/GenBank/DDBJ whole genome shotgun (WGS) entry which is preliminary data.</text>
</comment>
<dbReference type="SUPFAM" id="SSF109998">
    <property type="entry name" value="Triger factor/SurA peptide-binding domain-like"/>
    <property type="match status" value="1"/>
</dbReference>
<evidence type="ECO:0000256" key="8">
    <source>
        <dbReference type="ARBA" id="ARBA00038408"/>
    </source>
</evidence>
<gene>
    <name evidence="14" type="ORF">Q764_03000</name>
</gene>
<evidence type="ECO:0000313" key="15">
    <source>
        <dbReference type="Proteomes" id="UP000030121"/>
    </source>
</evidence>
<dbReference type="Pfam" id="PF13616">
    <property type="entry name" value="Rotamase_3"/>
    <property type="match status" value="1"/>
</dbReference>
<sequence>MAVLSKIRQRSILLIGVIGFCLLAFVIGDIIQSGGFSQTSRNIGSVNGENILAQEFLQKVANMEKNGQGMSNTQVANSVWEQEVKRILFGEEFEKLGLKIGKDQLVNVMKQNPSFAQNPQFLNAAGLFDVNKFNEYLATIKASQPEQWNAWLEYEKQVETMATEQMYYTMVKAGMIATKAEGKMAYERENNKVDFDYVTVGYATIKDEEVKVSDAELLDYMKKHPKKYKSDKSRDIEFVFIENKPSAEDEAEMKATINGLLTGRVVFNEKTGKNDTLPGFKAAANTEEFVNANSDIKYDTTYIAKKDLPLENQEALFNLPQGEVFGPYVFNGYSCLSKMMGRKAGASAKVSHILIGYEGSKTPNLAVKRTKEEAQAKANELLAQAQANPGMFAMLAMTNTDDAGSKQTGGSYDNVVPGQMVKAFDNFLFSNPVGKIGVVETEFGFHVIKVDAKYDAVRLATIARKIEPSETTADAIYTTAAKFEADANEKDFESVAKAMNLTVTPATVKVTDEYLPSVGAQRAVISWAFGKKTNEGDIRKFDNVQGHIIARVKAKNETGLLSIEEAKNIVAPILRNEKKAALIKAKMTGATLEAVSQKSGASVLTATAVSLENPFIPAVGAEPKVVGKAFGLGAGKTSSLIEGQSGVYIIRTKNVAKAAALPNYAPYITKLKSQNQGSVYGKLIEALKSAADIEDNRSEF</sequence>
<dbReference type="Pfam" id="PF13145">
    <property type="entry name" value="Rotamase_2"/>
    <property type="match status" value="1"/>
</dbReference>
<dbReference type="Gene3D" id="3.10.50.40">
    <property type="match status" value="1"/>
</dbReference>
<evidence type="ECO:0000256" key="6">
    <source>
        <dbReference type="ARBA" id="ARBA00023136"/>
    </source>
</evidence>
<dbReference type="SUPFAM" id="SSF54534">
    <property type="entry name" value="FKBP-like"/>
    <property type="match status" value="1"/>
</dbReference>
<dbReference type="AlphaFoldDB" id="A0A0A2MGE1"/>
<keyword evidence="5 12" id="KW-1133">Transmembrane helix</keyword>
<evidence type="ECO:0000259" key="13">
    <source>
        <dbReference type="PROSITE" id="PS50198"/>
    </source>
</evidence>
<feature type="domain" description="PpiC" evidence="13">
    <location>
        <begin position="345"/>
        <end position="452"/>
    </location>
</feature>
<keyword evidence="7" id="KW-0143">Chaperone</keyword>
<evidence type="ECO:0000256" key="10">
    <source>
        <dbReference type="ARBA" id="ARBA00042775"/>
    </source>
</evidence>